<evidence type="ECO:0000256" key="5">
    <source>
        <dbReference type="SAM" id="Coils"/>
    </source>
</evidence>
<dbReference type="GO" id="GO:0005524">
    <property type="term" value="F:ATP binding"/>
    <property type="evidence" value="ECO:0007669"/>
    <property type="project" value="UniProtKB-KW"/>
</dbReference>
<feature type="coiled-coil region" evidence="5">
    <location>
        <begin position="548"/>
        <end position="582"/>
    </location>
</feature>
<feature type="coiled-coil region" evidence="5">
    <location>
        <begin position="481"/>
        <end position="508"/>
    </location>
</feature>
<dbReference type="InterPro" id="IPR027417">
    <property type="entry name" value="P-loop_NTPase"/>
</dbReference>
<dbReference type="eggNOG" id="COG4608">
    <property type="taxonomic scope" value="Bacteria"/>
</dbReference>
<dbReference type="GO" id="GO:0055085">
    <property type="term" value="P:transmembrane transport"/>
    <property type="evidence" value="ECO:0007669"/>
    <property type="project" value="UniProtKB-ARBA"/>
</dbReference>
<dbReference type="GO" id="GO:0015833">
    <property type="term" value="P:peptide transport"/>
    <property type="evidence" value="ECO:0007669"/>
    <property type="project" value="InterPro"/>
</dbReference>
<evidence type="ECO:0000259" key="6">
    <source>
        <dbReference type="PROSITE" id="PS50893"/>
    </source>
</evidence>
<keyword evidence="5" id="KW-0175">Coiled coil</keyword>
<keyword evidence="2" id="KW-0813">Transport</keyword>
<dbReference type="Pfam" id="PF00005">
    <property type="entry name" value="ABC_tran"/>
    <property type="match status" value="2"/>
</dbReference>
<dbReference type="PATRIC" id="fig|496833.3.peg.792"/>
<comment type="similarity">
    <text evidence="1">Belongs to the ABC transporter superfamily.</text>
</comment>
<sequence>MGNSNKIKVYSSRRSFMDSTNKKKILEVQGLKKYFFNNNKINKAVDNVSFNLYEGQILGLIGESGSGKTTVGRSIAKLYDDFQGLLLVDGKLINNKKMSESDRKFLRKNIQMIFQNPKNSLDEQKSIYSILKESLIANNILKIKTKEIFKNWKNIKEIFDADFLLKYRTLQKEGLNSINCLAQDFINEWETNQKRFETSDSLLPVDLFKNIYSYFEEKQDLQIQIIDNLHKDINQLLEFYEQKQIDYTNGNFPFGIFDFIELENERKKALILTKMSKENYESMQLIDNLNNEMKNIKKEFWDHQKENEILLKNYQEEFKSEIKNYEFEMNNTLDEELYKFDYKKAFLAKMQIDLLNKNKKLINNLLVKDIKELIYDLKNYNLDFFNKYFQPLEFNKKIKENMQSTYETYYEFDFNKYIIRSNLNLTQYEEKIDHIKKLISKQMILSKNAGDVKNSIEYLNELKTKIEKIDLEFEDKLVNHKEETLKKVKQVETELDEKEKINNVLKIRQSNFYQNYSDIKLLKLFNTFLANWLAKSNKNEKVENTNYANNLQNKLKDKILTLKALNIEISQLQEDLKTVKEFMGLSHKNSKSFFGVFKDFFTNQKIKRNVKELLCKNIIYKALEDVGLLKQFAYRYPHEFSGGQLQRVAIARALIVEPKIIIADEPIASLDISIQAQVVNLLKELCEKRNIGVIFIAHDLSMIEYLADEVQIMHHGKFVEGGKTNIIYKKPMHPYTQNLFASIPRVENANKKFINQDFEAKYLEEQKFSNTTDLYLIEPNHYLYGTRNQVLKWIEKYNLVNPVLAQELEYQKIAKNTKDSPFDGLNEIPEGVDYTQVMDISMFTSEIKVSKTTFDLNKKSKEK</sequence>
<dbReference type="InterPro" id="IPR050319">
    <property type="entry name" value="ABC_transp_ATP-bind"/>
</dbReference>
<dbReference type="PROSITE" id="PS00211">
    <property type="entry name" value="ABC_TRANSPORTER_1"/>
    <property type="match status" value="1"/>
</dbReference>
<protein>
    <recommendedName>
        <fullName evidence="6">ABC transporter domain-containing protein</fullName>
    </recommendedName>
</protein>
<dbReference type="InterPro" id="IPR003439">
    <property type="entry name" value="ABC_transporter-like_ATP-bd"/>
</dbReference>
<dbReference type="HOGENOM" id="CLU_000604_73_0_14"/>
<dbReference type="Gene3D" id="3.40.50.300">
    <property type="entry name" value="P-loop containing nucleotide triphosphate hydrolases"/>
    <property type="match status" value="2"/>
</dbReference>
<gene>
    <name evidence="7" type="ordered locus">MBIO_0364</name>
</gene>
<keyword evidence="8" id="KW-1185">Reference proteome</keyword>
<feature type="coiled-coil region" evidence="5">
    <location>
        <begin position="279"/>
        <end position="335"/>
    </location>
</feature>
<dbReference type="SUPFAM" id="SSF52540">
    <property type="entry name" value="P-loop containing nucleoside triphosphate hydrolases"/>
    <property type="match status" value="2"/>
</dbReference>
<dbReference type="EMBL" id="AP009608">
    <property type="protein sequence ID" value="BAH69629.1"/>
    <property type="molecule type" value="Genomic_DNA"/>
</dbReference>
<dbReference type="PANTHER" id="PTHR43776">
    <property type="entry name" value="TRANSPORT ATP-BINDING PROTEIN"/>
    <property type="match status" value="1"/>
</dbReference>
<name>C4XEQ7_MYCFP</name>
<dbReference type="AlphaFoldDB" id="C4XEQ7"/>
<feature type="domain" description="ABC transporter" evidence="6">
    <location>
        <begin position="26"/>
        <end position="740"/>
    </location>
</feature>
<organism evidence="7 8">
    <name type="scientific">Mycoplasmopsis fermentans (strain ATCC 19989 / NBRC 14854 / NCTC 10117 / PG18)</name>
    <name type="common">Mycoplasma fermentans</name>
    <dbReference type="NCBI Taxonomy" id="496833"/>
    <lineage>
        <taxon>Bacteria</taxon>
        <taxon>Bacillati</taxon>
        <taxon>Mycoplasmatota</taxon>
        <taxon>Mycoplasmoidales</taxon>
        <taxon>Metamycoplasmataceae</taxon>
        <taxon>Mycoplasmopsis</taxon>
    </lineage>
</organism>
<evidence type="ECO:0000313" key="7">
    <source>
        <dbReference type="EMBL" id="BAH69629.1"/>
    </source>
</evidence>
<accession>C4XEQ7</accession>
<evidence type="ECO:0000256" key="1">
    <source>
        <dbReference type="ARBA" id="ARBA00005417"/>
    </source>
</evidence>
<dbReference type="InterPro" id="IPR013563">
    <property type="entry name" value="Oligopep_ABC_C"/>
</dbReference>
<reference evidence="7 8" key="1">
    <citation type="journal article" date="2009" name="Curr. Microbiol.">
        <title>Molecular cloning and expression of a novel cholinephosphotransferase involved in glycoglycerophospholipid biosynthesis of Mycoplasma fermentans.</title>
        <authorList>
            <person name="Ishida N."/>
            <person name="Irikura D."/>
            <person name="Matsuda K."/>
            <person name="Sato S."/>
            <person name="Asano K."/>
        </authorList>
    </citation>
    <scope>NUCLEOTIDE SEQUENCE [LARGE SCALE GENOMIC DNA]</scope>
    <source>
        <strain evidence="8">ATCC 19989 / NBRC 14854 / NCTC 10117 / PG18</strain>
    </source>
</reference>
<dbReference type="SMART" id="SM00382">
    <property type="entry name" value="AAA"/>
    <property type="match status" value="1"/>
</dbReference>
<dbReference type="PANTHER" id="PTHR43776:SF7">
    <property type="entry name" value="D,D-DIPEPTIDE TRANSPORT ATP-BINDING PROTEIN DDPF-RELATED"/>
    <property type="match status" value="1"/>
</dbReference>
<dbReference type="Proteomes" id="UP000006810">
    <property type="component" value="Chromosome"/>
</dbReference>
<dbReference type="InterPro" id="IPR017871">
    <property type="entry name" value="ABC_transporter-like_CS"/>
</dbReference>
<keyword evidence="4" id="KW-0067">ATP-binding</keyword>
<evidence type="ECO:0000256" key="4">
    <source>
        <dbReference type="ARBA" id="ARBA00022840"/>
    </source>
</evidence>
<dbReference type="GO" id="GO:0016887">
    <property type="term" value="F:ATP hydrolysis activity"/>
    <property type="evidence" value="ECO:0007669"/>
    <property type="project" value="InterPro"/>
</dbReference>
<keyword evidence="3" id="KW-0547">Nucleotide-binding</keyword>
<dbReference type="InterPro" id="IPR003593">
    <property type="entry name" value="AAA+_ATPase"/>
</dbReference>
<evidence type="ECO:0000256" key="2">
    <source>
        <dbReference type="ARBA" id="ARBA00022448"/>
    </source>
</evidence>
<evidence type="ECO:0000256" key="3">
    <source>
        <dbReference type="ARBA" id="ARBA00022741"/>
    </source>
</evidence>
<dbReference type="KEGG" id="mfp:MBIO_0364"/>
<dbReference type="Pfam" id="PF08352">
    <property type="entry name" value="oligo_HPY"/>
    <property type="match status" value="1"/>
</dbReference>
<proteinExistence type="inferred from homology"/>
<dbReference type="PROSITE" id="PS50893">
    <property type="entry name" value="ABC_TRANSPORTER_2"/>
    <property type="match status" value="1"/>
</dbReference>
<evidence type="ECO:0000313" key="8">
    <source>
        <dbReference type="Proteomes" id="UP000006810"/>
    </source>
</evidence>